<feature type="region of interest" description="Disordered" evidence="1">
    <location>
        <begin position="237"/>
        <end position="295"/>
    </location>
</feature>
<dbReference type="EMBL" id="JAMOIL010000040">
    <property type="protein sequence ID" value="MCM0622598.1"/>
    <property type="molecule type" value="Genomic_DNA"/>
</dbReference>
<gene>
    <name evidence="2" type="ORF">M8330_20110</name>
</gene>
<dbReference type="RefSeq" id="WP_250828781.1">
    <property type="nucleotide sequence ID" value="NZ_JAMOIL010000040.1"/>
</dbReference>
<evidence type="ECO:0000256" key="1">
    <source>
        <dbReference type="SAM" id="MobiDB-lite"/>
    </source>
</evidence>
<feature type="compositionally biased region" description="Low complexity" evidence="1">
    <location>
        <begin position="279"/>
        <end position="295"/>
    </location>
</feature>
<dbReference type="AlphaFoldDB" id="A0A9X2IH16"/>
<feature type="region of interest" description="Disordered" evidence="1">
    <location>
        <begin position="81"/>
        <end position="123"/>
    </location>
</feature>
<accession>A0A9X2IH16</accession>
<sequence>MNVDMLTAAGLGAVYVSRPTGVAHVYVGPLTPGGHVPRARRAYCRAHTRRLTVIQTGRLASTGPVSGHRVCARCVTCLSKGARQSTPTGPGPVASPDQARATTPVPATPASTSTSASAAEPFRPTRDQYAARYADLTYLDAWAQVIAAETLAELEHIAHVSLLVLGHRASEQRMAAALASARPGRPVRHEETRVAATLTELISMRRERFAGQPHAALWADLDAASLAATENRKAAAREIRKDKARREHDLGINRARTHTPLPPQTPDQGPRPGRRKTSTKTSTRTRNTSTRRSNP</sequence>
<evidence type="ECO:0000313" key="3">
    <source>
        <dbReference type="Proteomes" id="UP001139485"/>
    </source>
</evidence>
<reference evidence="2" key="1">
    <citation type="submission" date="2022-05" db="EMBL/GenBank/DDBJ databases">
        <authorList>
            <person name="Tuo L."/>
        </authorList>
    </citation>
    <scope>NUCLEOTIDE SEQUENCE</scope>
    <source>
        <strain evidence="2">BSK12Z-4</strain>
    </source>
</reference>
<name>A0A9X2IH16_9ACTN</name>
<dbReference type="Proteomes" id="UP001139485">
    <property type="component" value="Unassembled WGS sequence"/>
</dbReference>
<feature type="compositionally biased region" description="Low complexity" evidence="1">
    <location>
        <begin position="99"/>
        <end position="121"/>
    </location>
</feature>
<comment type="caution">
    <text evidence="2">The sequence shown here is derived from an EMBL/GenBank/DDBJ whole genome shotgun (WGS) entry which is preliminary data.</text>
</comment>
<proteinExistence type="predicted"/>
<feature type="compositionally biased region" description="Basic and acidic residues" evidence="1">
    <location>
        <begin position="237"/>
        <end position="251"/>
    </location>
</feature>
<evidence type="ECO:0000313" key="2">
    <source>
        <dbReference type="EMBL" id="MCM0622598.1"/>
    </source>
</evidence>
<keyword evidence="3" id="KW-1185">Reference proteome</keyword>
<protein>
    <submittedName>
        <fullName evidence="2">Uncharacterized protein</fullName>
    </submittedName>
</protein>
<organism evidence="2 3">
    <name type="scientific">Nocardioides bruguierae</name>
    <dbReference type="NCBI Taxonomy" id="2945102"/>
    <lineage>
        <taxon>Bacteria</taxon>
        <taxon>Bacillati</taxon>
        <taxon>Actinomycetota</taxon>
        <taxon>Actinomycetes</taxon>
        <taxon>Propionibacteriales</taxon>
        <taxon>Nocardioidaceae</taxon>
        <taxon>Nocardioides</taxon>
    </lineage>
</organism>